<dbReference type="Pfam" id="PF19326">
    <property type="entry name" value="AMP_deaminase"/>
    <property type="match status" value="1"/>
</dbReference>
<dbReference type="GO" id="GO:0032264">
    <property type="term" value="P:IMP salvage"/>
    <property type="evidence" value="ECO:0007669"/>
    <property type="project" value="InterPro"/>
</dbReference>
<dbReference type="InterPro" id="IPR032466">
    <property type="entry name" value="Metal_Hydrolase"/>
</dbReference>
<accession>A0A183M376</accession>
<dbReference type="Gene3D" id="3.20.20.140">
    <property type="entry name" value="Metal-dependent hydrolases"/>
    <property type="match status" value="1"/>
</dbReference>
<evidence type="ECO:0000313" key="2">
    <source>
        <dbReference type="EMBL" id="VDO90642.1"/>
    </source>
</evidence>
<evidence type="ECO:0000313" key="3">
    <source>
        <dbReference type="Proteomes" id="UP000277204"/>
    </source>
</evidence>
<dbReference type="GO" id="GO:0003876">
    <property type="term" value="F:AMP deaminase activity"/>
    <property type="evidence" value="ECO:0007669"/>
    <property type="project" value="InterPro"/>
</dbReference>
<dbReference type="PANTHER" id="PTHR11359">
    <property type="entry name" value="AMP DEAMINASE"/>
    <property type="match status" value="1"/>
</dbReference>
<evidence type="ECO:0000256" key="1">
    <source>
        <dbReference type="ARBA" id="ARBA00006676"/>
    </source>
</evidence>
<protein>
    <submittedName>
        <fullName evidence="2">Uncharacterized protein</fullName>
    </submittedName>
</protein>
<name>A0A183M376_9TREM</name>
<sequence>MPVRSSQVIESGLGLGTGDHPIHPPGKTGDPFEIDYWPEPLDVKMEFRKGIMHIETLSDSPDRNQGNLINGTSGHNHNNETDVDQPMKKDLPEFTIPSLQTFFSDFDTIRTFVGDGPLKSFCYRRLTYLASKFQLHSLLNEARESIEQKRVSHRDFYNIRKVNYFKLSINTFSFVKFT</sequence>
<dbReference type="GO" id="GO:0046033">
    <property type="term" value="P:AMP metabolic process"/>
    <property type="evidence" value="ECO:0007669"/>
    <property type="project" value="TreeGrafter"/>
</dbReference>
<comment type="similarity">
    <text evidence="1">Belongs to the metallo-dependent hydrolases superfamily. Adenosine and AMP deaminases family.</text>
</comment>
<organism evidence="2 3">
    <name type="scientific">Schistosoma margrebowiei</name>
    <dbReference type="NCBI Taxonomy" id="48269"/>
    <lineage>
        <taxon>Eukaryota</taxon>
        <taxon>Metazoa</taxon>
        <taxon>Spiralia</taxon>
        <taxon>Lophotrochozoa</taxon>
        <taxon>Platyhelminthes</taxon>
        <taxon>Trematoda</taxon>
        <taxon>Digenea</taxon>
        <taxon>Strigeidida</taxon>
        <taxon>Schistosomatoidea</taxon>
        <taxon>Schistosomatidae</taxon>
        <taxon>Schistosoma</taxon>
    </lineage>
</organism>
<dbReference type="STRING" id="48269.A0A183M376"/>
<dbReference type="AlphaFoldDB" id="A0A183M376"/>
<dbReference type="InterPro" id="IPR006329">
    <property type="entry name" value="AMPD"/>
</dbReference>
<dbReference type="PANTHER" id="PTHR11359:SF0">
    <property type="entry name" value="AMP DEAMINASE"/>
    <property type="match status" value="1"/>
</dbReference>
<gene>
    <name evidence="2" type="ORF">SMRZ_LOCUS10501</name>
</gene>
<dbReference type="EMBL" id="UZAI01005463">
    <property type="protein sequence ID" value="VDO90642.1"/>
    <property type="molecule type" value="Genomic_DNA"/>
</dbReference>
<proteinExistence type="inferred from homology"/>
<dbReference type="Proteomes" id="UP000277204">
    <property type="component" value="Unassembled WGS sequence"/>
</dbReference>
<reference evidence="2 3" key="1">
    <citation type="submission" date="2018-11" db="EMBL/GenBank/DDBJ databases">
        <authorList>
            <consortium name="Pathogen Informatics"/>
        </authorList>
    </citation>
    <scope>NUCLEOTIDE SEQUENCE [LARGE SCALE GENOMIC DNA]</scope>
    <source>
        <strain evidence="2 3">Zambia</strain>
    </source>
</reference>
<dbReference type="GO" id="GO:0005829">
    <property type="term" value="C:cytosol"/>
    <property type="evidence" value="ECO:0007669"/>
    <property type="project" value="TreeGrafter"/>
</dbReference>
<keyword evidence="3" id="KW-1185">Reference proteome</keyword>
<dbReference type="SUPFAM" id="SSF51556">
    <property type="entry name" value="Metallo-dependent hydrolases"/>
    <property type="match status" value="1"/>
</dbReference>